<dbReference type="AlphaFoldDB" id="A0AAU7VXW7"/>
<evidence type="ECO:0000256" key="7">
    <source>
        <dbReference type="ARBA" id="ARBA00047880"/>
    </source>
</evidence>
<keyword evidence="2" id="KW-0285">Flavoprotein</keyword>
<feature type="region of interest" description="Disordered" evidence="8">
    <location>
        <begin position="158"/>
        <end position="181"/>
    </location>
</feature>
<dbReference type="SUPFAM" id="SSF82114">
    <property type="entry name" value="Riboflavin kinase-like"/>
    <property type="match status" value="1"/>
</dbReference>
<dbReference type="EC" id="2.7.1.26" evidence="1"/>
<dbReference type="EMBL" id="CP158357">
    <property type="protein sequence ID" value="XBX78375.1"/>
    <property type="molecule type" value="Genomic_DNA"/>
</dbReference>
<sequence>MTASNHRGDSPTRVVRTRSERGRGVFVATGVVVHGDQRGRTLGFPTANIELPPSTAVSDGVWVAIVRLDDGSRHLAAVSIGRRPTYYGPTGVRLLEAFLLDFAAELYGMRLEVELHQRLRPQRRFRGPSDLVKQLEADVQSARAWGVAHGELVHIGAAGATRSRERSSGARSTAERRKSRRTVLDKMTELSGRRSRRELVITDAVSALLEEGGDDITHSKVADQTGLPEGYLRWAYPTASALRAAARRD</sequence>
<keyword evidence="10" id="KW-0418">Kinase</keyword>
<dbReference type="SMART" id="SM00904">
    <property type="entry name" value="Flavokinase"/>
    <property type="match status" value="1"/>
</dbReference>
<gene>
    <name evidence="10" type="ORF">ABS642_21135</name>
</gene>
<evidence type="ECO:0000256" key="8">
    <source>
        <dbReference type="SAM" id="MobiDB-lite"/>
    </source>
</evidence>
<evidence type="ECO:0000256" key="1">
    <source>
        <dbReference type="ARBA" id="ARBA00012105"/>
    </source>
</evidence>
<accession>A0AAU7VXW7</accession>
<dbReference type="GO" id="GO:0005524">
    <property type="term" value="F:ATP binding"/>
    <property type="evidence" value="ECO:0007669"/>
    <property type="project" value="UniProtKB-KW"/>
</dbReference>
<dbReference type="Gene3D" id="2.40.30.30">
    <property type="entry name" value="Riboflavin kinase-like"/>
    <property type="match status" value="1"/>
</dbReference>
<dbReference type="GO" id="GO:0008531">
    <property type="term" value="F:riboflavin kinase activity"/>
    <property type="evidence" value="ECO:0007669"/>
    <property type="project" value="UniProtKB-EC"/>
</dbReference>
<evidence type="ECO:0000256" key="2">
    <source>
        <dbReference type="ARBA" id="ARBA00022630"/>
    </source>
</evidence>
<evidence type="ECO:0000256" key="6">
    <source>
        <dbReference type="ARBA" id="ARBA00022840"/>
    </source>
</evidence>
<dbReference type="PANTHER" id="PTHR22749">
    <property type="entry name" value="RIBOFLAVIN KINASE/FMN ADENYLYLTRANSFERASE"/>
    <property type="match status" value="1"/>
</dbReference>
<organism evidence="10">
    <name type="scientific">Microbacterium sp. A8/3-1</name>
    <dbReference type="NCBI Taxonomy" id="3160749"/>
    <lineage>
        <taxon>Bacteria</taxon>
        <taxon>Bacillati</taxon>
        <taxon>Actinomycetota</taxon>
        <taxon>Actinomycetes</taxon>
        <taxon>Micrococcales</taxon>
        <taxon>Microbacteriaceae</taxon>
        <taxon>Microbacterium</taxon>
    </lineage>
</organism>
<feature type="compositionally biased region" description="Basic and acidic residues" evidence="8">
    <location>
        <begin position="162"/>
        <end position="181"/>
    </location>
</feature>
<dbReference type="InterPro" id="IPR023465">
    <property type="entry name" value="Riboflavin_kinase_dom_sf"/>
</dbReference>
<reference evidence="10" key="1">
    <citation type="submission" date="2024-06" db="EMBL/GenBank/DDBJ databases">
        <title>Draft genome sequence of Microbacterium sp. strain A8/3-1, isolated from Oxytropis tragacanthoides Fisch. ex DC. Root nodules in the Altai region of Russia.</title>
        <authorList>
            <person name="Sazanova A."/>
            <person name="Guro P."/>
            <person name="Kuznetsova I."/>
            <person name="Belimov A."/>
            <person name="Safronova V."/>
        </authorList>
    </citation>
    <scope>NUCLEOTIDE SEQUENCE</scope>
    <source>
        <strain evidence="10">A8/3-1</strain>
    </source>
</reference>
<dbReference type="Gene3D" id="1.10.357.10">
    <property type="entry name" value="Tetracycline Repressor, domain 2"/>
    <property type="match status" value="1"/>
</dbReference>
<keyword evidence="5" id="KW-0547">Nucleotide-binding</keyword>
<dbReference type="InterPro" id="IPR009057">
    <property type="entry name" value="Homeodomain-like_sf"/>
</dbReference>
<comment type="catalytic activity">
    <reaction evidence="7">
        <text>riboflavin + ATP = FMN + ADP + H(+)</text>
        <dbReference type="Rhea" id="RHEA:14357"/>
        <dbReference type="ChEBI" id="CHEBI:15378"/>
        <dbReference type="ChEBI" id="CHEBI:30616"/>
        <dbReference type="ChEBI" id="CHEBI:57986"/>
        <dbReference type="ChEBI" id="CHEBI:58210"/>
        <dbReference type="ChEBI" id="CHEBI:456216"/>
        <dbReference type="EC" id="2.7.1.26"/>
    </reaction>
</comment>
<evidence type="ECO:0000259" key="9">
    <source>
        <dbReference type="SMART" id="SM00904"/>
    </source>
</evidence>
<keyword evidence="4" id="KW-0808">Transferase</keyword>
<dbReference type="SUPFAM" id="SSF46689">
    <property type="entry name" value="Homeodomain-like"/>
    <property type="match status" value="1"/>
</dbReference>
<keyword evidence="6" id="KW-0067">ATP-binding</keyword>
<name>A0AAU7VXW7_9MICO</name>
<dbReference type="Pfam" id="PF01687">
    <property type="entry name" value="Flavokinase"/>
    <property type="match status" value="1"/>
</dbReference>
<evidence type="ECO:0000256" key="4">
    <source>
        <dbReference type="ARBA" id="ARBA00022679"/>
    </source>
</evidence>
<evidence type="ECO:0000256" key="5">
    <source>
        <dbReference type="ARBA" id="ARBA00022741"/>
    </source>
</evidence>
<dbReference type="GO" id="GO:0009231">
    <property type="term" value="P:riboflavin biosynthetic process"/>
    <property type="evidence" value="ECO:0007669"/>
    <property type="project" value="InterPro"/>
</dbReference>
<dbReference type="PANTHER" id="PTHR22749:SF6">
    <property type="entry name" value="RIBOFLAVIN KINASE"/>
    <property type="match status" value="1"/>
</dbReference>
<evidence type="ECO:0000313" key="10">
    <source>
        <dbReference type="EMBL" id="XBX78375.1"/>
    </source>
</evidence>
<feature type="domain" description="Riboflavin kinase" evidence="9">
    <location>
        <begin position="26"/>
        <end position="147"/>
    </location>
</feature>
<protein>
    <recommendedName>
        <fullName evidence="1">riboflavin kinase</fullName>
        <ecNumber evidence="1">2.7.1.26</ecNumber>
    </recommendedName>
</protein>
<dbReference type="GO" id="GO:0009398">
    <property type="term" value="P:FMN biosynthetic process"/>
    <property type="evidence" value="ECO:0007669"/>
    <property type="project" value="TreeGrafter"/>
</dbReference>
<dbReference type="InterPro" id="IPR015865">
    <property type="entry name" value="Riboflavin_kinase_bac/euk"/>
</dbReference>
<evidence type="ECO:0000256" key="3">
    <source>
        <dbReference type="ARBA" id="ARBA00022643"/>
    </source>
</evidence>
<keyword evidence="3" id="KW-0288">FMN</keyword>
<proteinExistence type="predicted"/>
<dbReference type="RefSeq" id="WP_350351643.1">
    <property type="nucleotide sequence ID" value="NZ_CP158357.1"/>
</dbReference>
<dbReference type="InterPro" id="IPR023468">
    <property type="entry name" value="Riboflavin_kinase"/>
</dbReference>